<dbReference type="EMBL" id="MCFG01000087">
    <property type="protein sequence ID" value="ORX82760.1"/>
    <property type="molecule type" value="Genomic_DNA"/>
</dbReference>
<keyword evidence="2" id="KW-1185">Reference proteome</keyword>
<dbReference type="InterPro" id="IPR029058">
    <property type="entry name" value="AB_hydrolase_fold"/>
</dbReference>
<dbReference type="Gene3D" id="3.40.50.1820">
    <property type="entry name" value="alpha/beta hydrolase"/>
    <property type="match status" value="1"/>
</dbReference>
<gene>
    <name evidence="1" type="ORF">BCR32DRAFT_292402</name>
</gene>
<dbReference type="SUPFAM" id="SSF53474">
    <property type="entry name" value="alpha/beta-Hydrolases"/>
    <property type="match status" value="1"/>
</dbReference>
<dbReference type="InterPro" id="IPR000801">
    <property type="entry name" value="Esterase-like"/>
</dbReference>
<evidence type="ECO:0000313" key="2">
    <source>
        <dbReference type="Proteomes" id="UP000193944"/>
    </source>
</evidence>
<dbReference type="Proteomes" id="UP000193944">
    <property type="component" value="Unassembled WGS sequence"/>
</dbReference>
<dbReference type="AlphaFoldDB" id="A0A1Y1XAJ7"/>
<protein>
    <recommendedName>
        <fullName evidence="3">Alpha/beta-hydrolase</fullName>
    </recommendedName>
</protein>
<dbReference type="InterPro" id="IPR050583">
    <property type="entry name" value="Mycobacterial_A85_antigen"/>
</dbReference>
<dbReference type="PANTHER" id="PTHR48098">
    <property type="entry name" value="ENTEROCHELIN ESTERASE-RELATED"/>
    <property type="match status" value="1"/>
</dbReference>
<sequence>MPKTLTINNRKITIYYNEENFDENKKYPIVIYNSFNGNANGLWLECLKQKCSEFILIVLEVLKWNEEMTPWKSDPIFKNVEGYGGKADDYINVIINDIIPEVEKLFKPEYYALAGYSLAGLFTIYSMFKTNIFTRFFSGSGSFWYPEFLNFVENNKIIANVDKVYMSLGNKEKKTSNKVLKTIETDTLKMKDYLNNLNINVKFEFYNGNHFNDVDLRVATGIKWILE</sequence>
<organism evidence="1 2">
    <name type="scientific">Anaeromyces robustus</name>
    <dbReference type="NCBI Taxonomy" id="1754192"/>
    <lineage>
        <taxon>Eukaryota</taxon>
        <taxon>Fungi</taxon>
        <taxon>Fungi incertae sedis</taxon>
        <taxon>Chytridiomycota</taxon>
        <taxon>Chytridiomycota incertae sedis</taxon>
        <taxon>Neocallimastigomycetes</taxon>
        <taxon>Neocallimastigales</taxon>
        <taxon>Neocallimastigaceae</taxon>
        <taxon>Anaeromyces</taxon>
    </lineage>
</organism>
<dbReference type="PANTHER" id="PTHR48098:SF6">
    <property type="entry name" value="FERRI-BACILLIBACTIN ESTERASE BESA"/>
    <property type="match status" value="1"/>
</dbReference>
<proteinExistence type="predicted"/>
<reference evidence="1 2" key="1">
    <citation type="submission" date="2016-08" db="EMBL/GenBank/DDBJ databases">
        <title>A Parts List for Fungal Cellulosomes Revealed by Comparative Genomics.</title>
        <authorList>
            <consortium name="DOE Joint Genome Institute"/>
            <person name="Haitjema C.H."/>
            <person name="Gilmore S.P."/>
            <person name="Henske J.K."/>
            <person name="Solomon K.V."/>
            <person name="De Groot R."/>
            <person name="Kuo A."/>
            <person name="Mondo S.J."/>
            <person name="Salamov A.A."/>
            <person name="Labutti K."/>
            <person name="Zhao Z."/>
            <person name="Chiniquy J."/>
            <person name="Barry K."/>
            <person name="Brewer H.M."/>
            <person name="Purvine S.O."/>
            <person name="Wright A.T."/>
            <person name="Boxma B."/>
            <person name="Van Alen T."/>
            <person name="Hackstein J.H."/>
            <person name="Baker S.E."/>
            <person name="Grigoriev I.V."/>
            <person name="O'Malley M.A."/>
        </authorList>
    </citation>
    <scope>NUCLEOTIDE SEQUENCE [LARGE SCALE GENOMIC DNA]</scope>
    <source>
        <strain evidence="1 2">S4</strain>
    </source>
</reference>
<comment type="caution">
    <text evidence="1">The sequence shown here is derived from an EMBL/GenBank/DDBJ whole genome shotgun (WGS) entry which is preliminary data.</text>
</comment>
<accession>A0A1Y1XAJ7</accession>
<dbReference type="OrthoDB" id="2118365at2759"/>
<reference evidence="1 2" key="2">
    <citation type="submission" date="2016-08" db="EMBL/GenBank/DDBJ databases">
        <title>Pervasive Adenine N6-methylation of Active Genes in Fungi.</title>
        <authorList>
            <consortium name="DOE Joint Genome Institute"/>
            <person name="Mondo S.J."/>
            <person name="Dannebaum R.O."/>
            <person name="Kuo R.C."/>
            <person name="Labutti K."/>
            <person name="Haridas S."/>
            <person name="Kuo A."/>
            <person name="Salamov A."/>
            <person name="Ahrendt S.R."/>
            <person name="Lipzen A."/>
            <person name="Sullivan W."/>
            <person name="Andreopoulos W.B."/>
            <person name="Clum A."/>
            <person name="Lindquist E."/>
            <person name="Daum C."/>
            <person name="Ramamoorthy G.K."/>
            <person name="Gryganskyi A."/>
            <person name="Culley D."/>
            <person name="Magnuson J.K."/>
            <person name="James T.Y."/>
            <person name="O'Malley M.A."/>
            <person name="Stajich J.E."/>
            <person name="Spatafora J.W."/>
            <person name="Visel A."/>
            <person name="Grigoriev I.V."/>
        </authorList>
    </citation>
    <scope>NUCLEOTIDE SEQUENCE [LARGE SCALE GENOMIC DNA]</scope>
    <source>
        <strain evidence="1 2">S4</strain>
    </source>
</reference>
<evidence type="ECO:0008006" key="3">
    <source>
        <dbReference type="Google" id="ProtNLM"/>
    </source>
</evidence>
<name>A0A1Y1XAJ7_9FUNG</name>
<dbReference type="Pfam" id="PF00756">
    <property type="entry name" value="Esterase"/>
    <property type="match status" value="1"/>
</dbReference>
<evidence type="ECO:0000313" key="1">
    <source>
        <dbReference type="EMBL" id="ORX82760.1"/>
    </source>
</evidence>